<accession>A0A317R8I6</accession>
<name>A0A317R8I6_9BURK</name>
<gene>
    <name evidence="2" type="ORF">DFR36_10891</name>
</gene>
<keyword evidence="2" id="KW-0808">Transferase</keyword>
<evidence type="ECO:0000313" key="2">
    <source>
        <dbReference type="EMBL" id="PWW44414.1"/>
    </source>
</evidence>
<dbReference type="NCBIfam" id="NF005460">
    <property type="entry name" value="PRK07056.1"/>
    <property type="match status" value="1"/>
</dbReference>
<dbReference type="PANTHER" id="PTHR11895">
    <property type="entry name" value="TRANSAMIDASE"/>
    <property type="match status" value="1"/>
</dbReference>
<sequence>MQHHRARSSVERTERALAAIEDAGDEGRRIFTRVYAATALQAARAADERAAAGITLGPLDGRIVSLKDLLDVAGEATTAGSLALQDAPPAPQDAAVVRRLRAGGAVLIGKTNMTEFAFSGIGINPHYGTPGNAHDATRIPGGSSSGAGVGVVRGMAEIAIGTDTGGSIRIPAALAGIAGFKPTQARVPREGALPLSTSLDTIGPLAASVADCARADAVLAGEPWEPLPKRRVAGLRIGVPRGWLLSEADPLVLAAFEDALSRLSGAGARLSDLALDAWMLAPARVQQNGTLAAAEAAHTHRELLERAPGSLDPRVLARIRPGQGIPATHYIAVLEARARLQRELDGQLQDVELLALPTVPILPPRIDELLGSDAAFMAANALVLRNPSVFNFYDLPALSLPMGRAGGLPFGLMLVARRGRDRELLALAAAIEALG</sequence>
<dbReference type="InterPro" id="IPR023631">
    <property type="entry name" value="Amidase_dom"/>
</dbReference>
<dbReference type="InterPro" id="IPR036928">
    <property type="entry name" value="AS_sf"/>
</dbReference>
<comment type="caution">
    <text evidence="2">The sequence shown here is derived from an EMBL/GenBank/DDBJ whole genome shotgun (WGS) entry which is preliminary data.</text>
</comment>
<dbReference type="Pfam" id="PF01425">
    <property type="entry name" value="Amidase"/>
    <property type="match status" value="1"/>
</dbReference>
<dbReference type="Gene3D" id="3.90.1300.10">
    <property type="entry name" value="Amidase signature (AS) domain"/>
    <property type="match status" value="1"/>
</dbReference>
<dbReference type="InterPro" id="IPR000120">
    <property type="entry name" value="Amidase"/>
</dbReference>
<dbReference type="Proteomes" id="UP000246483">
    <property type="component" value="Unassembled WGS sequence"/>
</dbReference>
<proteinExistence type="predicted"/>
<protein>
    <submittedName>
        <fullName evidence="2">Aspartyl-tRNA(Asn)/glutamyl-tRNA(Gln) amidotransferase subunit A</fullName>
    </submittedName>
</protein>
<dbReference type="AlphaFoldDB" id="A0A317R8I6"/>
<dbReference type="NCBIfam" id="NF004622">
    <property type="entry name" value="PRK05962.1"/>
    <property type="match status" value="1"/>
</dbReference>
<organism evidence="2 3">
    <name type="scientific">Melaminivora alkalimesophila</name>
    <dbReference type="NCBI Taxonomy" id="1165852"/>
    <lineage>
        <taxon>Bacteria</taxon>
        <taxon>Pseudomonadati</taxon>
        <taxon>Pseudomonadota</taxon>
        <taxon>Betaproteobacteria</taxon>
        <taxon>Burkholderiales</taxon>
        <taxon>Comamonadaceae</taxon>
        <taxon>Melaminivora</taxon>
    </lineage>
</organism>
<reference evidence="2 3" key="1">
    <citation type="submission" date="2018-05" db="EMBL/GenBank/DDBJ databases">
        <title>Genomic Encyclopedia of Type Strains, Phase IV (KMG-IV): sequencing the most valuable type-strain genomes for metagenomic binning, comparative biology and taxonomic classification.</title>
        <authorList>
            <person name="Goeker M."/>
        </authorList>
    </citation>
    <scope>NUCLEOTIDE SEQUENCE [LARGE SCALE GENOMIC DNA]</scope>
    <source>
        <strain evidence="2 3">DSM 26006</strain>
    </source>
</reference>
<feature type="domain" description="Amidase" evidence="1">
    <location>
        <begin position="30"/>
        <end position="425"/>
    </location>
</feature>
<dbReference type="GO" id="GO:0016740">
    <property type="term" value="F:transferase activity"/>
    <property type="evidence" value="ECO:0007669"/>
    <property type="project" value="UniProtKB-KW"/>
</dbReference>
<dbReference type="EMBL" id="QGUB01000008">
    <property type="protein sequence ID" value="PWW44414.1"/>
    <property type="molecule type" value="Genomic_DNA"/>
</dbReference>
<dbReference type="PANTHER" id="PTHR11895:SF176">
    <property type="entry name" value="AMIDASE AMID-RELATED"/>
    <property type="match status" value="1"/>
</dbReference>
<evidence type="ECO:0000259" key="1">
    <source>
        <dbReference type="Pfam" id="PF01425"/>
    </source>
</evidence>
<evidence type="ECO:0000313" key="3">
    <source>
        <dbReference type="Proteomes" id="UP000246483"/>
    </source>
</evidence>
<keyword evidence="3" id="KW-1185">Reference proteome</keyword>
<dbReference type="SUPFAM" id="SSF75304">
    <property type="entry name" value="Amidase signature (AS) enzymes"/>
    <property type="match status" value="1"/>
</dbReference>